<dbReference type="Proteomes" id="UP000594262">
    <property type="component" value="Unplaced"/>
</dbReference>
<dbReference type="InterPro" id="IPR036770">
    <property type="entry name" value="Ankyrin_rpt-contain_sf"/>
</dbReference>
<dbReference type="SUPFAM" id="SSF48403">
    <property type="entry name" value="Ankyrin repeat"/>
    <property type="match status" value="1"/>
</dbReference>
<evidence type="ECO:0000313" key="5">
    <source>
        <dbReference type="Proteomes" id="UP000594262"/>
    </source>
</evidence>
<organism evidence="4 5">
    <name type="scientific">Clytia hemisphaerica</name>
    <dbReference type="NCBI Taxonomy" id="252671"/>
    <lineage>
        <taxon>Eukaryota</taxon>
        <taxon>Metazoa</taxon>
        <taxon>Cnidaria</taxon>
        <taxon>Hydrozoa</taxon>
        <taxon>Hydroidolina</taxon>
        <taxon>Leptothecata</taxon>
        <taxon>Obeliida</taxon>
        <taxon>Clytiidae</taxon>
        <taxon>Clytia</taxon>
    </lineage>
</organism>
<evidence type="ECO:0000313" key="4">
    <source>
        <dbReference type="EnsemblMetazoa" id="CLYHEMP005643.1"/>
    </source>
</evidence>
<sequence>MSVLVDSTNQDVLNIPPRKSVSAHRLNYRKQSTDGEVKVKKSSVIRRKKNNLGNQNFRHSVHDISGALNELNIKEEDAGADGVVGGSAKPHTERARLRRTKSFHVSEDHAHQNISQRDRSEILKQYVANKFELDMETLENDLNSDKVPKIDFKESSLPIHEAIMKKYEQDSLKELSFLLLKNDCLNIEQTNADGMTPLAFAVSLELHDVVRLLIAFGATVNCKDNYGEAPLRYAVDNGDFEMASLLISNGANASVVQNGF</sequence>
<evidence type="ECO:0000256" key="3">
    <source>
        <dbReference type="PROSITE-ProRule" id="PRU00023"/>
    </source>
</evidence>
<dbReference type="InterPro" id="IPR002110">
    <property type="entry name" value="Ankyrin_rpt"/>
</dbReference>
<keyword evidence="5" id="KW-1185">Reference proteome</keyword>
<proteinExistence type="predicted"/>
<dbReference type="EnsemblMetazoa" id="CLYHEMT005643.2">
    <property type="protein sequence ID" value="CLYHEMP005643.2"/>
    <property type="gene ID" value="CLYHEMG005643"/>
</dbReference>
<dbReference type="PROSITE" id="PS50088">
    <property type="entry name" value="ANK_REPEAT"/>
    <property type="match status" value="2"/>
</dbReference>
<dbReference type="AlphaFoldDB" id="A0A7M5V0T5"/>
<dbReference type="Pfam" id="PF12796">
    <property type="entry name" value="Ank_2"/>
    <property type="match status" value="1"/>
</dbReference>
<dbReference type="EnsemblMetazoa" id="CLYHEMT005643.1">
    <property type="protein sequence ID" value="CLYHEMP005643.1"/>
    <property type="gene ID" value="CLYHEMG005643"/>
</dbReference>
<dbReference type="PANTHER" id="PTHR24189:SF50">
    <property type="entry name" value="ANKYRIN REPEAT AND SOCS BOX PROTEIN 2"/>
    <property type="match status" value="1"/>
</dbReference>
<feature type="repeat" description="ANK" evidence="3">
    <location>
        <begin position="193"/>
        <end position="225"/>
    </location>
</feature>
<dbReference type="Gene3D" id="1.25.40.20">
    <property type="entry name" value="Ankyrin repeat-containing domain"/>
    <property type="match status" value="1"/>
</dbReference>
<accession>A0A7M5V0T5</accession>
<dbReference type="OrthoDB" id="5982935at2759"/>
<dbReference type="InterPro" id="IPR050745">
    <property type="entry name" value="Multifunctional_regulatory"/>
</dbReference>
<keyword evidence="1" id="KW-0677">Repeat</keyword>
<feature type="repeat" description="ANK" evidence="3">
    <location>
        <begin position="226"/>
        <end position="258"/>
    </location>
</feature>
<keyword evidence="2 3" id="KW-0040">ANK repeat</keyword>
<protein>
    <submittedName>
        <fullName evidence="4">Uncharacterized protein</fullName>
    </submittedName>
</protein>
<name>A0A7M5V0T5_9CNID</name>
<dbReference type="PANTHER" id="PTHR24189">
    <property type="entry name" value="MYOTROPHIN"/>
    <property type="match status" value="1"/>
</dbReference>
<dbReference type="SMART" id="SM00248">
    <property type="entry name" value="ANK"/>
    <property type="match status" value="3"/>
</dbReference>
<reference evidence="4" key="1">
    <citation type="submission" date="2021-01" db="UniProtKB">
        <authorList>
            <consortium name="EnsemblMetazoa"/>
        </authorList>
    </citation>
    <scope>IDENTIFICATION</scope>
</reference>
<dbReference type="PROSITE" id="PS50297">
    <property type="entry name" value="ANK_REP_REGION"/>
    <property type="match status" value="2"/>
</dbReference>
<evidence type="ECO:0000256" key="1">
    <source>
        <dbReference type="ARBA" id="ARBA00022737"/>
    </source>
</evidence>
<evidence type="ECO:0000256" key="2">
    <source>
        <dbReference type="ARBA" id="ARBA00023043"/>
    </source>
</evidence>